<name>A0ABP8C3B1_9FLAO</name>
<protein>
    <submittedName>
        <fullName evidence="2">Polysaccharide lyase family 7 protein</fullName>
    </submittedName>
</protein>
<accession>A0ABP8C3B1</accession>
<reference evidence="3" key="1">
    <citation type="journal article" date="2019" name="Int. J. Syst. Evol. Microbiol.">
        <title>The Global Catalogue of Microorganisms (GCM) 10K type strain sequencing project: providing services to taxonomists for standard genome sequencing and annotation.</title>
        <authorList>
            <consortium name="The Broad Institute Genomics Platform"/>
            <consortium name="The Broad Institute Genome Sequencing Center for Infectious Disease"/>
            <person name="Wu L."/>
            <person name="Ma J."/>
        </authorList>
    </citation>
    <scope>NUCLEOTIDE SEQUENCE [LARGE SCALE GENOMIC DNA]</scope>
    <source>
        <strain evidence="3">JCM 17630</strain>
    </source>
</reference>
<dbReference type="Pfam" id="PF08787">
    <property type="entry name" value="Alginate_lyase2"/>
    <property type="match status" value="1"/>
</dbReference>
<feature type="domain" description="Alginate lyase 2" evidence="1">
    <location>
        <begin position="54"/>
        <end position="305"/>
    </location>
</feature>
<gene>
    <name evidence="2" type="ORF">GCM10022291_08260</name>
</gene>
<dbReference type="Proteomes" id="UP001501496">
    <property type="component" value="Unassembled WGS sequence"/>
</dbReference>
<dbReference type="GO" id="GO:0016829">
    <property type="term" value="F:lyase activity"/>
    <property type="evidence" value="ECO:0007669"/>
    <property type="project" value="UniProtKB-KW"/>
</dbReference>
<keyword evidence="2" id="KW-0456">Lyase</keyword>
<dbReference type="RefSeq" id="WP_344786820.1">
    <property type="nucleotide sequence ID" value="NZ_BAABCA010000002.1"/>
</dbReference>
<dbReference type="EMBL" id="BAABCA010000002">
    <property type="protein sequence ID" value="GAA4232780.1"/>
    <property type="molecule type" value="Genomic_DNA"/>
</dbReference>
<dbReference type="InterPro" id="IPR014895">
    <property type="entry name" value="Alginate_lyase_2"/>
</dbReference>
<keyword evidence="3" id="KW-1185">Reference proteome</keyword>
<evidence type="ECO:0000313" key="3">
    <source>
        <dbReference type="Proteomes" id="UP001501496"/>
    </source>
</evidence>
<comment type="caution">
    <text evidence="2">The sequence shown here is derived from an EMBL/GenBank/DDBJ whole genome shotgun (WGS) entry which is preliminary data.</text>
</comment>
<evidence type="ECO:0000259" key="1">
    <source>
        <dbReference type="Pfam" id="PF08787"/>
    </source>
</evidence>
<dbReference type="SUPFAM" id="SSF49899">
    <property type="entry name" value="Concanavalin A-like lectins/glucanases"/>
    <property type="match status" value="1"/>
</dbReference>
<dbReference type="Gene3D" id="2.60.120.200">
    <property type="match status" value="1"/>
</dbReference>
<sequence>MNHFRKEILNILLIAILSVNAFCYAQKSNVSASEIKTEKKKKNKRKKKVRLPHIDLSHWKVTLPVANAAGKPIEISPPEILNFANNEVARPYMYIDSTQGAIVFHAMPTNSKTRNTKYTRSELREQMVPGDNNKNWTFGDGAYMKGKLAMEETTRGANGKYHRTIIMQIHGRLTNEQRDLIGEDDNNAPPILKIYWDNGKVRVKTKVLKNLSATNEELLHEDAWGDDDGFNFEQRVDFNKFILEVKVSDGKMVIVLNKNEYKVYDNIHIKRWGVFENYFKAGNYFQSRDKGAYSKVRYYELEVSH</sequence>
<proteinExistence type="predicted"/>
<evidence type="ECO:0000313" key="2">
    <source>
        <dbReference type="EMBL" id="GAA4232780.1"/>
    </source>
</evidence>
<organism evidence="2 3">
    <name type="scientific">Postechiella marina</name>
    <dbReference type="NCBI Taxonomy" id="943941"/>
    <lineage>
        <taxon>Bacteria</taxon>
        <taxon>Pseudomonadati</taxon>
        <taxon>Bacteroidota</taxon>
        <taxon>Flavobacteriia</taxon>
        <taxon>Flavobacteriales</taxon>
        <taxon>Flavobacteriaceae</taxon>
        <taxon>Postechiella</taxon>
    </lineage>
</organism>
<dbReference type="InterPro" id="IPR013320">
    <property type="entry name" value="ConA-like_dom_sf"/>
</dbReference>